<name>A0A0L0CCK1_LUCCU</name>
<accession>A0A0L0CCK1</accession>
<evidence type="ECO:0000313" key="2">
    <source>
        <dbReference type="Proteomes" id="UP000037069"/>
    </source>
</evidence>
<dbReference type="Proteomes" id="UP000037069">
    <property type="component" value="Unassembled WGS sequence"/>
</dbReference>
<proteinExistence type="predicted"/>
<feature type="non-terminal residue" evidence="1">
    <location>
        <position position="1"/>
    </location>
</feature>
<gene>
    <name evidence="1" type="ORF">FF38_05288</name>
</gene>
<dbReference type="AlphaFoldDB" id="A0A0L0CCK1"/>
<reference evidence="1 2" key="1">
    <citation type="journal article" date="2015" name="Nat. Commun.">
        <title>Lucilia cuprina genome unlocks parasitic fly biology to underpin future interventions.</title>
        <authorList>
            <person name="Anstead C.A."/>
            <person name="Korhonen P.K."/>
            <person name="Young N.D."/>
            <person name="Hall R.S."/>
            <person name="Jex A.R."/>
            <person name="Murali S.C."/>
            <person name="Hughes D.S."/>
            <person name="Lee S.F."/>
            <person name="Perry T."/>
            <person name="Stroehlein A.J."/>
            <person name="Ansell B.R."/>
            <person name="Breugelmans B."/>
            <person name="Hofmann A."/>
            <person name="Qu J."/>
            <person name="Dugan S."/>
            <person name="Lee S.L."/>
            <person name="Chao H."/>
            <person name="Dinh H."/>
            <person name="Han Y."/>
            <person name="Doddapaneni H.V."/>
            <person name="Worley K.C."/>
            <person name="Muzny D.M."/>
            <person name="Ioannidis P."/>
            <person name="Waterhouse R.M."/>
            <person name="Zdobnov E.M."/>
            <person name="James P.J."/>
            <person name="Bagnall N.H."/>
            <person name="Kotze A.C."/>
            <person name="Gibbs R.A."/>
            <person name="Richards S."/>
            <person name="Batterham P."/>
            <person name="Gasser R.B."/>
        </authorList>
    </citation>
    <scope>NUCLEOTIDE SEQUENCE [LARGE SCALE GENOMIC DNA]</scope>
    <source>
        <strain evidence="1 2">LS</strain>
        <tissue evidence="1">Full body</tissue>
    </source>
</reference>
<organism evidence="1 2">
    <name type="scientific">Lucilia cuprina</name>
    <name type="common">Green bottle fly</name>
    <name type="synonym">Australian sheep blowfly</name>
    <dbReference type="NCBI Taxonomy" id="7375"/>
    <lineage>
        <taxon>Eukaryota</taxon>
        <taxon>Metazoa</taxon>
        <taxon>Ecdysozoa</taxon>
        <taxon>Arthropoda</taxon>
        <taxon>Hexapoda</taxon>
        <taxon>Insecta</taxon>
        <taxon>Pterygota</taxon>
        <taxon>Neoptera</taxon>
        <taxon>Endopterygota</taxon>
        <taxon>Diptera</taxon>
        <taxon>Brachycera</taxon>
        <taxon>Muscomorpha</taxon>
        <taxon>Oestroidea</taxon>
        <taxon>Calliphoridae</taxon>
        <taxon>Luciliinae</taxon>
        <taxon>Lucilia</taxon>
    </lineage>
</organism>
<feature type="non-terminal residue" evidence="1">
    <location>
        <position position="109"/>
    </location>
</feature>
<protein>
    <submittedName>
        <fullName evidence="1">Uncharacterized protein</fullName>
    </submittedName>
</protein>
<dbReference type="EMBL" id="JRES01000564">
    <property type="protein sequence ID" value="KNC30163.1"/>
    <property type="molecule type" value="Genomic_DNA"/>
</dbReference>
<evidence type="ECO:0000313" key="1">
    <source>
        <dbReference type="EMBL" id="KNC30163.1"/>
    </source>
</evidence>
<sequence length="109" mass="12053">TILLALHQLNTVATTNHLVRFSHNHIYRFFKFTAVYQGEKKRDAGGPNEIVACTTCGGSSGSPCTHSANNGCATEYSFPDVGLMQKIFSERYRLDPTNTAWCAASMLEY</sequence>
<keyword evidence="2" id="KW-1185">Reference proteome</keyword>
<comment type="caution">
    <text evidence="1">The sequence shown here is derived from an EMBL/GenBank/DDBJ whole genome shotgun (WGS) entry which is preliminary data.</text>
</comment>
<dbReference type="OrthoDB" id="8173437at2759"/>